<name>A0A378ULD0_BERDE</name>
<dbReference type="InterPro" id="IPR008635">
    <property type="entry name" value="Coiled_stalk_dom"/>
</dbReference>
<dbReference type="Pfam" id="PF05662">
    <property type="entry name" value="YadA_stalk"/>
    <property type="match status" value="1"/>
</dbReference>
<accession>A0A378ULD0</accession>
<gene>
    <name evidence="2" type="ORF">NCTC10295_02287</name>
</gene>
<keyword evidence="3" id="KW-1185">Reference proteome</keyword>
<dbReference type="GO" id="GO:0019867">
    <property type="term" value="C:outer membrane"/>
    <property type="evidence" value="ECO:0007669"/>
    <property type="project" value="InterPro"/>
</dbReference>
<protein>
    <submittedName>
        <fullName evidence="2">Adhesin</fullName>
    </submittedName>
</protein>
<dbReference type="EMBL" id="UGQS01000002">
    <property type="protein sequence ID" value="STZ77469.1"/>
    <property type="molecule type" value="Genomic_DNA"/>
</dbReference>
<evidence type="ECO:0000313" key="3">
    <source>
        <dbReference type="Proteomes" id="UP000254651"/>
    </source>
</evidence>
<reference evidence="2 3" key="1">
    <citation type="submission" date="2018-06" db="EMBL/GenBank/DDBJ databases">
        <authorList>
            <consortium name="Pathogen Informatics"/>
            <person name="Doyle S."/>
        </authorList>
    </citation>
    <scope>NUCLEOTIDE SEQUENCE [LARGE SCALE GENOMIC DNA]</scope>
    <source>
        <strain evidence="2 3">NCTC10295</strain>
    </source>
</reference>
<dbReference type="Gene3D" id="6.10.250.2040">
    <property type="match status" value="1"/>
</dbReference>
<sequence>MVANEVGNRMASFTTSVNGTKAETINNKNNDVNFVNGNATTARNVNNQGDITFDVKVDGKTMNVVNGQLVASNTQVVAGTNTTVTNTAANGNPPIYKVDSRDTVLTGSQGVEVTGGTLDDSKIRTYNVAAKVDGTTITINNNGELTAASSTPETTDLTVSDGKVNAPADNTKLITAAEVAETINQSGFNLTTSKTGTGTVTGTSNELVNPGETVTVEAGNNIAITQVAGKVTVATTMTPTFDRVTINNPTITTPTAEAPAVQRPTVNITNAATIGDLLNTGWNLQGNGKAVDFVQPYETVNFKDGNATTAVVTTDGTTSNVSYNVKVDGSTIMVEDGQLTAVIPEVKYGTVAAEEVGTIADVGDTPGVVTSDNLVEAINASGWNVTAAGANATGSKNELINPGETVTFQAGKNMTVVQSGNTFTYATQDDVNFNSVQFGNNGPTITNNGGNINIAAPDGSPVRITNVAPGKDGTDAVNVDQLKAHRTAVTGGTKYCFCNFIRRRRRQDYLYR</sequence>
<dbReference type="SUPFAM" id="SSF101999">
    <property type="entry name" value="Trimeric adhesin"/>
    <property type="match status" value="1"/>
</dbReference>
<feature type="domain" description="Trimeric autotransporter adhesin YadA-like stalk" evidence="1">
    <location>
        <begin position="463"/>
        <end position="493"/>
    </location>
</feature>
<dbReference type="Gene3D" id="3.90.1780.10">
    <property type="entry name" value="Trimeric adhesin"/>
    <property type="match status" value="3"/>
</dbReference>
<proteinExistence type="predicted"/>
<dbReference type="InterPro" id="IPR037174">
    <property type="entry name" value="Trimeric_adhesin"/>
</dbReference>
<evidence type="ECO:0000259" key="1">
    <source>
        <dbReference type="Pfam" id="PF05662"/>
    </source>
</evidence>
<evidence type="ECO:0000313" key="2">
    <source>
        <dbReference type="EMBL" id="STZ77469.1"/>
    </source>
</evidence>
<organism evidence="2 3">
    <name type="scientific">Bergeriella denitrificans</name>
    <name type="common">Neisseria denitrificans</name>
    <dbReference type="NCBI Taxonomy" id="494"/>
    <lineage>
        <taxon>Bacteria</taxon>
        <taxon>Pseudomonadati</taxon>
        <taxon>Pseudomonadota</taxon>
        <taxon>Betaproteobacteria</taxon>
        <taxon>Neisseriales</taxon>
        <taxon>Neisseriaceae</taxon>
        <taxon>Bergeriella</taxon>
    </lineage>
</organism>
<dbReference type="Proteomes" id="UP000254651">
    <property type="component" value="Unassembled WGS sequence"/>
</dbReference>
<dbReference type="AlphaFoldDB" id="A0A378ULD0"/>